<dbReference type="OMA" id="EYMIRAQ"/>
<dbReference type="AlphaFoldDB" id="A0A084GDI8"/>
<sequence length="180" mass="20865">MAFRLPQQEEKVGTYMEDPEFEWLIQNRLVAGQSEAQTNRVWIMILTDIFKRANGYSTGSEMTFGDGRADLFTAHVVVRTRHKEMKFLIVECKPPNQEGQDEVWETAAKQLHGYLMAIASPNRKFGAISVRKYVRFYELVDDEYSVDCKGDGNVYRLDRQCQSVTAKLLYFQSHHLPAQF</sequence>
<dbReference type="HOGENOM" id="CLU_095799_0_0_1"/>
<organism evidence="1 2">
    <name type="scientific">Pseudallescheria apiosperma</name>
    <name type="common">Scedosporium apiospermum</name>
    <dbReference type="NCBI Taxonomy" id="563466"/>
    <lineage>
        <taxon>Eukaryota</taxon>
        <taxon>Fungi</taxon>
        <taxon>Dikarya</taxon>
        <taxon>Ascomycota</taxon>
        <taxon>Pezizomycotina</taxon>
        <taxon>Sordariomycetes</taxon>
        <taxon>Hypocreomycetidae</taxon>
        <taxon>Microascales</taxon>
        <taxon>Microascaceae</taxon>
        <taxon>Scedosporium</taxon>
    </lineage>
</organism>
<comment type="caution">
    <text evidence="1">The sequence shown here is derived from an EMBL/GenBank/DDBJ whole genome shotgun (WGS) entry which is preliminary data.</text>
</comment>
<protein>
    <recommendedName>
        <fullName evidence="3">Type I restriction enzyme R protein N-terminal domain-containing protein</fullName>
    </recommendedName>
</protein>
<dbReference type="EMBL" id="JOWA01000077">
    <property type="protein sequence ID" value="KEZ45400.1"/>
    <property type="molecule type" value="Genomic_DNA"/>
</dbReference>
<dbReference type="RefSeq" id="XP_016645199.1">
    <property type="nucleotide sequence ID" value="XM_016784902.1"/>
</dbReference>
<dbReference type="KEGG" id="sapo:SAPIO_CDS1690"/>
<dbReference type="GeneID" id="27720762"/>
<accession>A0A084GDI8</accession>
<gene>
    <name evidence="1" type="ORF">SAPIO_CDS1690</name>
</gene>
<dbReference type="OrthoDB" id="4499616at2759"/>
<name>A0A084GDI8_PSEDA</name>
<proteinExistence type="predicted"/>
<reference evidence="1 2" key="1">
    <citation type="journal article" date="2014" name="Genome Announc.">
        <title>Draft genome sequence of the pathogenic fungus Scedosporium apiospermum.</title>
        <authorList>
            <person name="Vandeputte P."/>
            <person name="Ghamrawi S."/>
            <person name="Rechenmann M."/>
            <person name="Iltis A."/>
            <person name="Giraud S."/>
            <person name="Fleury M."/>
            <person name="Thornton C."/>
            <person name="Delhaes L."/>
            <person name="Meyer W."/>
            <person name="Papon N."/>
            <person name="Bouchara J.P."/>
        </authorList>
    </citation>
    <scope>NUCLEOTIDE SEQUENCE [LARGE SCALE GENOMIC DNA]</scope>
    <source>
        <strain evidence="1 2">IHEM 14462</strain>
    </source>
</reference>
<evidence type="ECO:0000313" key="1">
    <source>
        <dbReference type="EMBL" id="KEZ45400.1"/>
    </source>
</evidence>
<dbReference type="VEuPathDB" id="FungiDB:SAPIO_CDS1690"/>
<evidence type="ECO:0000313" key="2">
    <source>
        <dbReference type="Proteomes" id="UP000028545"/>
    </source>
</evidence>
<evidence type="ECO:0008006" key="3">
    <source>
        <dbReference type="Google" id="ProtNLM"/>
    </source>
</evidence>
<dbReference type="Proteomes" id="UP000028545">
    <property type="component" value="Unassembled WGS sequence"/>
</dbReference>
<keyword evidence="2" id="KW-1185">Reference proteome</keyword>